<evidence type="ECO:0000256" key="2">
    <source>
        <dbReference type="ARBA" id="ARBA00004651"/>
    </source>
</evidence>
<evidence type="ECO:0000256" key="6">
    <source>
        <dbReference type="ARBA" id="ARBA00022617"/>
    </source>
</evidence>
<dbReference type="InterPro" id="IPR011577">
    <property type="entry name" value="Cyt_b561_bac/Ni-Hgenase"/>
</dbReference>
<keyword evidence="9" id="KW-0249">Electron transport</keyword>
<keyword evidence="17" id="KW-1185">Reference proteome</keyword>
<comment type="caution">
    <text evidence="16">The sequence shown here is derived from an EMBL/GenBank/DDBJ whole genome shotgun (WGS) entry which is preliminary data.</text>
</comment>
<accession>A0ABQ4PJX8</accession>
<keyword evidence="14" id="KW-0732">Signal</keyword>
<evidence type="ECO:0000256" key="11">
    <source>
        <dbReference type="ARBA" id="ARBA00023004"/>
    </source>
</evidence>
<dbReference type="Proteomes" id="UP000761574">
    <property type="component" value="Unassembled WGS sequence"/>
</dbReference>
<evidence type="ECO:0000256" key="7">
    <source>
        <dbReference type="ARBA" id="ARBA00022692"/>
    </source>
</evidence>
<name>A0ABQ4PJX8_9GAMM</name>
<feature type="transmembrane region" description="Helical" evidence="13">
    <location>
        <begin position="167"/>
        <end position="185"/>
    </location>
</feature>
<comment type="similarity">
    <text evidence="3">Belongs to the formate dehydrogenase gamma subunit family.</text>
</comment>
<dbReference type="RefSeq" id="WP_110459037.1">
    <property type="nucleotide sequence ID" value="NZ_BPFB01000027.1"/>
</dbReference>
<dbReference type="SUPFAM" id="SSF81342">
    <property type="entry name" value="Transmembrane di-heme cytochromes"/>
    <property type="match status" value="1"/>
</dbReference>
<evidence type="ECO:0000313" key="16">
    <source>
        <dbReference type="EMBL" id="GIU48136.1"/>
    </source>
</evidence>
<keyword evidence="11" id="KW-0408">Iron</keyword>
<feature type="transmembrane region" description="Helical" evidence="13">
    <location>
        <begin position="262"/>
        <end position="284"/>
    </location>
</feature>
<protein>
    <submittedName>
        <fullName evidence="16">Formate dehydrogenase subunit gamma</fullName>
    </submittedName>
</protein>
<dbReference type="InterPro" id="IPR051817">
    <property type="entry name" value="FDH_cytochrome_b556_subunit"/>
</dbReference>
<keyword evidence="5" id="KW-1003">Cell membrane</keyword>
<dbReference type="PANTHER" id="PTHR30074">
    <property type="entry name" value="FORMATE DEHYDROGENASE, NITRATE-INDUCIBLE, CYTOCHROME B556 FDN SUBUNIT"/>
    <property type="match status" value="1"/>
</dbReference>
<evidence type="ECO:0000256" key="10">
    <source>
        <dbReference type="ARBA" id="ARBA00022989"/>
    </source>
</evidence>
<feature type="transmembrane region" description="Helical" evidence="13">
    <location>
        <begin position="229"/>
        <end position="250"/>
    </location>
</feature>
<evidence type="ECO:0000259" key="15">
    <source>
        <dbReference type="Pfam" id="PF01292"/>
    </source>
</evidence>
<proteinExistence type="inferred from homology"/>
<organism evidence="16 17">
    <name type="scientific">Shewanella algidipiscicola</name>
    <dbReference type="NCBI Taxonomy" id="614070"/>
    <lineage>
        <taxon>Bacteria</taxon>
        <taxon>Pseudomonadati</taxon>
        <taxon>Pseudomonadota</taxon>
        <taxon>Gammaproteobacteria</taxon>
        <taxon>Alteromonadales</taxon>
        <taxon>Shewanellaceae</taxon>
        <taxon>Shewanella</taxon>
    </lineage>
</organism>
<keyword evidence="8" id="KW-0479">Metal-binding</keyword>
<dbReference type="InterPro" id="IPR006471">
    <property type="entry name" value="Formate_DH_gsu"/>
</dbReference>
<feature type="chain" id="PRO_5047125140" evidence="14">
    <location>
        <begin position="23"/>
        <end position="323"/>
    </location>
</feature>
<dbReference type="Pfam" id="PF01292">
    <property type="entry name" value="Ni_hydr_CYTB"/>
    <property type="match status" value="1"/>
</dbReference>
<evidence type="ECO:0000256" key="1">
    <source>
        <dbReference type="ARBA" id="ARBA00001971"/>
    </source>
</evidence>
<evidence type="ECO:0000256" key="13">
    <source>
        <dbReference type="SAM" id="Phobius"/>
    </source>
</evidence>
<gene>
    <name evidence="16" type="primary">fdhC_3</name>
    <name evidence="16" type="ORF">TUM4630_23750</name>
</gene>
<keyword evidence="10 13" id="KW-1133">Transmembrane helix</keyword>
<dbReference type="Gene3D" id="1.20.950.20">
    <property type="entry name" value="Transmembrane di-heme cytochromes, Chain C"/>
    <property type="match status" value="1"/>
</dbReference>
<keyword evidence="12 13" id="KW-0472">Membrane</keyword>
<evidence type="ECO:0000256" key="5">
    <source>
        <dbReference type="ARBA" id="ARBA00022475"/>
    </source>
</evidence>
<sequence>MKMITAVIAGVMAFMCSFHLLAADTLIPEPQQWQPIQIEVVQGDIPELRGMPLQAQFPAPQPSVNQEYIEILSPASFWADLLNYGFFGMIALLALFVVINGKAKLNQGFSGKKVDRWSGMDVLVHWVGAIACLALVITGLIMTAGRFWLAPNMGAYQWFGFIDTSVALHNLMAFPFMLGWAVMVIKWAKKQLPEACDIGWLKAVGGYLNFGPFKGKHPDAGFANAGEKLWFWCFTLFGALMVGSGLILMFPSLVATKDGANLALILHLVSAFVLGAFTVVHIYMATVISEGGMECMLSGQCDENWAKQHHNLWFNELKKSSKV</sequence>
<keyword evidence="4" id="KW-0813">Transport</keyword>
<evidence type="ECO:0000256" key="9">
    <source>
        <dbReference type="ARBA" id="ARBA00022982"/>
    </source>
</evidence>
<comment type="subcellular location">
    <subcellularLocation>
        <location evidence="2">Cell membrane</location>
        <topology evidence="2">Multi-pass membrane protein</topology>
    </subcellularLocation>
</comment>
<evidence type="ECO:0000256" key="12">
    <source>
        <dbReference type="ARBA" id="ARBA00023136"/>
    </source>
</evidence>
<reference evidence="16 17" key="1">
    <citation type="submission" date="2021-05" db="EMBL/GenBank/DDBJ databases">
        <title>Molecular characterization for Shewanella algae harboring chromosomal blaOXA-55-like strains isolated from clinical and environment sample.</title>
        <authorList>
            <person name="Ohama Y."/>
            <person name="Aoki K."/>
            <person name="Harada S."/>
            <person name="Moriya K."/>
            <person name="Ishii Y."/>
            <person name="Tateda K."/>
        </authorList>
    </citation>
    <scope>NUCLEOTIDE SEQUENCE [LARGE SCALE GENOMIC DNA]</scope>
    <source>
        <strain evidence="16 17">LMG 23746</strain>
    </source>
</reference>
<feature type="transmembrane region" description="Helical" evidence="13">
    <location>
        <begin position="81"/>
        <end position="101"/>
    </location>
</feature>
<dbReference type="PANTHER" id="PTHR30074:SF6">
    <property type="entry name" value="FORMATE DEHYDROGENASE GAMMA SUBUNIT"/>
    <property type="match status" value="1"/>
</dbReference>
<keyword evidence="6" id="KW-0349">Heme</keyword>
<dbReference type="NCBIfam" id="TIGR01583">
    <property type="entry name" value="formate-DH-gamm"/>
    <property type="match status" value="1"/>
</dbReference>
<dbReference type="EMBL" id="BPFB01000027">
    <property type="protein sequence ID" value="GIU48136.1"/>
    <property type="molecule type" value="Genomic_DNA"/>
</dbReference>
<keyword evidence="7 13" id="KW-0812">Transmembrane</keyword>
<evidence type="ECO:0000256" key="3">
    <source>
        <dbReference type="ARBA" id="ARBA00010747"/>
    </source>
</evidence>
<evidence type="ECO:0000256" key="14">
    <source>
        <dbReference type="SAM" id="SignalP"/>
    </source>
</evidence>
<feature type="signal peptide" evidence="14">
    <location>
        <begin position="1"/>
        <end position="22"/>
    </location>
</feature>
<feature type="domain" description="Cytochrome b561 bacterial/Ni-hydrogenase" evidence="15">
    <location>
        <begin position="117"/>
        <end position="291"/>
    </location>
</feature>
<evidence type="ECO:0000256" key="8">
    <source>
        <dbReference type="ARBA" id="ARBA00022723"/>
    </source>
</evidence>
<comment type="cofactor">
    <cofactor evidence="1">
        <name>heme</name>
        <dbReference type="ChEBI" id="CHEBI:30413"/>
    </cofactor>
</comment>
<evidence type="ECO:0000256" key="4">
    <source>
        <dbReference type="ARBA" id="ARBA00022448"/>
    </source>
</evidence>
<feature type="transmembrane region" description="Helical" evidence="13">
    <location>
        <begin position="122"/>
        <end position="147"/>
    </location>
</feature>
<dbReference type="InterPro" id="IPR016174">
    <property type="entry name" value="Di-haem_cyt_TM"/>
</dbReference>
<evidence type="ECO:0000313" key="17">
    <source>
        <dbReference type="Proteomes" id="UP000761574"/>
    </source>
</evidence>